<reference evidence="2" key="1">
    <citation type="submission" date="2018-05" db="EMBL/GenBank/DDBJ databases">
        <title>Leptospira yasudae sp. nov. and Leptospira stimsonii sp. nov., two pathogenic species of the genus Leptospira isolated from environmental sources.</title>
        <authorList>
            <person name="Casanovas-Massana A."/>
            <person name="Hamond C."/>
            <person name="Santos L.A."/>
            <person name="Hacker K.P."/>
            <person name="Balassiano I."/>
            <person name="Medeiros M.A."/>
            <person name="Reis M.G."/>
            <person name="Ko A.I."/>
            <person name="Wunder E.A."/>
        </authorList>
    </citation>
    <scope>NUCLEOTIDE SEQUENCE [LARGE SCALE GENOMIC DNA]</scope>
    <source>
        <strain evidence="2">AMB6-RJ</strain>
    </source>
</reference>
<dbReference type="EMBL" id="QHCS01000012">
    <property type="protein sequence ID" value="RHX83096.1"/>
    <property type="molecule type" value="Genomic_DNA"/>
</dbReference>
<evidence type="ECO:0000313" key="2">
    <source>
        <dbReference type="Proteomes" id="UP000266669"/>
    </source>
</evidence>
<sequence length="65" mass="7314">MDFLASGIQFPKKKIKSIDVSYFKSISSLTNGGLISNGERLKSELKSASIPYLERFFPSPFVKLR</sequence>
<protein>
    <submittedName>
        <fullName evidence="1">Uncharacterized protein</fullName>
    </submittedName>
</protein>
<gene>
    <name evidence="1" type="ORF">DLM78_23125</name>
</gene>
<dbReference type="AlphaFoldDB" id="A0A8B3CIS1"/>
<name>A0A8B3CIS1_9LEPT</name>
<evidence type="ECO:0000313" key="1">
    <source>
        <dbReference type="EMBL" id="RHX83096.1"/>
    </source>
</evidence>
<dbReference type="Proteomes" id="UP000266669">
    <property type="component" value="Unassembled WGS sequence"/>
</dbReference>
<comment type="caution">
    <text evidence="1">The sequence shown here is derived from an EMBL/GenBank/DDBJ whole genome shotgun (WGS) entry which is preliminary data.</text>
</comment>
<proteinExistence type="predicted"/>
<accession>A0A8B3CIS1</accession>
<organism evidence="1 2">
    <name type="scientific">Leptospira stimsonii</name>
    <dbReference type="NCBI Taxonomy" id="2202203"/>
    <lineage>
        <taxon>Bacteria</taxon>
        <taxon>Pseudomonadati</taxon>
        <taxon>Spirochaetota</taxon>
        <taxon>Spirochaetia</taxon>
        <taxon>Leptospirales</taxon>
        <taxon>Leptospiraceae</taxon>
        <taxon>Leptospira</taxon>
    </lineage>
</organism>